<accession>A0A437QS67</accession>
<dbReference type="GO" id="GO:0030313">
    <property type="term" value="C:cell envelope"/>
    <property type="evidence" value="ECO:0007669"/>
    <property type="project" value="UniProtKB-SubCell"/>
</dbReference>
<dbReference type="Gene3D" id="2.40.50.100">
    <property type="match status" value="1"/>
</dbReference>
<comment type="caution">
    <text evidence="4">The sequence shown here is derived from an EMBL/GenBank/DDBJ whole genome shotgun (WGS) entry which is preliminary data.</text>
</comment>
<evidence type="ECO:0000313" key="4">
    <source>
        <dbReference type="EMBL" id="RVU37355.1"/>
    </source>
</evidence>
<dbReference type="Gene3D" id="2.40.30.170">
    <property type="match status" value="1"/>
</dbReference>
<dbReference type="Gene3D" id="2.40.420.20">
    <property type="match status" value="1"/>
</dbReference>
<evidence type="ECO:0000256" key="3">
    <source>
        <dbReference type="SAM" id="Phobius"/>
    </source>
</evidence>
<organism evidence="4 5">
    <name type="scientific">Rheinheimera riviphila</name>
    <dbReference type="NCBI Taxonomy" id="1834037"/>
    <lineage>
        <taxon>Bacteria</taxon>
        <taxon>Pseudomonadati</taxon>
        <taxon>Pseudomonadota</taxon>
        <taxon>Gammaproteobacteria</taxon>
        <taxon>Chromatiales</taxon>
        <taxon>Chromatiaceae</taxon>
        <taxon>Rheinheimera</taxon>
    </lineage>
</organism>
<keyword evidence="3" id="KW-0472">Membrane</keyword>
<protein>
    <submittedName>
        <fullName evidence="4">HlyD family efflux transporter periplasmic adaptor subunit</fullName>
    </submittedName>
</protein>
<name>A0A437QS67_9GAMM</name>
<dbReference type="Proteomes" id="UP000283077">
    <property type="component" value="Unassembled WGS sequence"/>
</dbReference>
<comment type="subcellular location">
    <subcellularLocation>
        <location evidence="1">Cell envelope</location>
    </subcellularLocation>
</comment>
<proteinExistence type="predicted"/>
<keyword evidence="3" id="KW-0812">Transmembrane</keyword>
<dbReference type="AlphaFoldDB" id="A0A437QS67"/>
<evidence type="ECO:0000256" key="1">
    <source>
        <dbReference type="ARBA" id="ARBA00004196"/>
    </source>
</evidence>
<feature type="transmembrane region" description="Helical" evidence="3">
    <location>
        <begin position="31"/>
        <end position="48"/>
    </location>
</feature>
<dbReference type="InterPro" id="IPR050465">
    <property type="entry name" value="UPF0194_transport"/>
</dbReference>
<dbReference type="PANTHER" id="PTHR32347">
    <property type="entry name" value="EFFLUX SYSTEM COMPONENT YKNX-RELATED"/>
    <property type="match status" value="1"/>
</dbReference>
<evidence type="ECO:0000256" key="2">
    <source>
        <dbReference type="ARBA" id="ARBA00023054"/>
    </source>
</evidence>
<reference evidence="4 5" key="1">
    <citation type="submission" date="2019-01" db="EMBL/GenBank/DDBJ databases">
        <authorList>
            <person name="Chen W.-M."/>
        </authorList>
    </citation>
    <scope>NUCLEOTIDE SEQUENCE [LARGE SCALE GENOMIC DNA]</scope>
    <source>
        <strain evidence="4 5">KYPC3</strain>
    </source>
</reference>
<evidence type="ECO:0000313" key="5">
    <source>
        <dbReference type="Proteomes" id="UP000283077"/>
    </source>
</evidence>
<dbReference type="EMBL" id="SACS01000010">
    <property type="protein sequence ID" value="RVU37355.1"/>
    <property type="molecule type" value="Genomic_DNA"/>
</dbReference>
<sequence length="433" mass="47370">MNWRCTVTIKIAEPSAQDEIRDTKPLKSKKIIMLAMIVAAAALLLWQVTPLLSNWQQSDMSVAMSRVRLDSVKTAPFVRDVSVQGKVVAAVSPKLYASADGTVSFFAEAGTQVKKGDVIAAIDSPELDSKLKQEQATLNSLSTGLERQIIQSRKQQLIDQKAVDLAKVALITAEREKRRAEQGYSVKAISQIDYEKAGDDLNNASLQHQHAVKDAVLNKESLEFESTALQQELQRQTLLVANLSRQVDALQVKSPVDGIIGNLATDNKTYLTKNQLLLSVVDLTQFEVEIAIPENYADDLAIGMPADITLDQQTYPARLVSVSPEIVDNQVTGRVRFEKASPPGLRQNQRLASRILLEQRDAVLQVSRGQFLESSNGQFAYIVKNGLAVKTPISIGARSLSAVEVLSGLAEGDQIIISGTDMFNGAQQIQLNH</sequence>
<dbReference type="SUPFAM" id="SSF111369">
    <property type="entry name" value="HlyD-like secretion proteins"/>
    <property type="match status" value="1"/>
</dbReference>
<dbReference type="PANTHER" id="PTHR32347:SF14">
    <property type="entry name" value="EFFLUX SYSTEM COMPONENT YKNX-RELATED"/>
    <property type="match status" value="1"/>
</dbReference>
<keyword evidence="3" id="KW-1133">Transmembrane helix</keyword>
<gene>
    <name evidence="4" type="ORF">EOE67_10755</name>
</gene>
<dbReference type="OrthoDB" id="9806939at2"/>
<keyword evidence="2" id="KW-0175">Coiled coil</keyword>
<keyword evidence="5" id="KW-1185">Reference proteome</keyword>
<dbReference type="Gene3D" id="1.10.287.470">
    <property type="entry name" value="Helix hairpin bin"/>
    <property type="match status" value="1"/>
</dbReference>